<dbReference type="InterPro" id="IPR001584">
    <property type="entry name" value="Integrase_cat-core"/>
</dbReference>
<dbReference type="PROSITE" id="PS50994">
    <property type="entry name" value="INTEGRASE"/>
    <property type="match status" value="1"/>
</dbReference>
<dbReference type="InterPro" id="IPR012337">
    <property type="entry name" value="RNaseH-like_sf"/>
</dbReference>
<name>A0ABM2A1P3_AEDAL</name>
<dbReference type="PANTHER" id="PTHR47331">
    <property type="entry name" value="PHD-TYPE DOMAIN-CONTAINING PROTEIN"/>
    <property type="match status" value="1"/>
</dbReference>
<organism evidence="2 3">
    <name type="scientific">Aedes albopictus</name>
    <name type="common">Asian tiger mosquito</name>
    <name type="synonym">Stegomyia albopicta</name>
    <dbReference type="NCBI Taxonomy" id="7160"/>
    <lineage>
        <taxon>Eukaryota</taxon>
        <taxon>Metazoa</taxon>
        <taxon>Ecdysozoa</taxon>
        <taxon>Arthropoda</taxon>
        <taxon>Hexapoda</taxon>
        <taxon>Insecta</taxon>
        <taxon>Pterygota</taxon>
        <taxon>Neoptera</taxon>
        <taxon>Endopterygota</taxon>
        <taxon>Diptera</taxon>
        <taxon>Nematocera</taxon>
        <taxon>Culicoidea</taxon>
        <taxon>Culicidae</taxon>
        <taxon>Culicinae</taxon>
        <taxon>Aedini</taxon>
        <taxon>Aedes</taxon>
        <taxon>Stegomyia</taxon>
    </lineage>
</organism>
<evidence type="ECO:0000313" key="2">
    <source>
        <dbReference type="EnsemblMetazoa" id="AALFPA23_023638.P35176"/>
    </source>
</evidence>
<sequence length="203" mass="22886">MPVDPLCSAGLVWACYESKCGNREPTKAYVAVFVCFATRAVHIELVSDLTTAAFLAALRRVVARRGRIAELHSDNATTFKGASHALNRVYQMLKVENADRDRIFSWCSENEIRWKFIPPRAPHFGGLWEAAVKSAKKHLLKTVGNSSIAYEPMVTLLAQVEMCLNSRPLTPMPSEPFPLWVLCGNREPTHYGSRSNCHHRLRY</sequence>
<dbReference type="EnsemblMetazoa" id="AALFPA23_023638.R35176">
    <property type="protein sequence ID" value="AALFPA23_023638.P35176"/>
    <property type="gene ID" value="AALFPA23_023638"/>
</dbReference>
<dbReference type="GeneID" id="134290745"/>
<keyword evidence="3" id="KW-1185">Reference proteome</keyword>
<dbReference type="RefSeq" id="XP_062713922.1">
    <property type="nucleotide sequence ID" value="XM_062857938.1"/>
</dbReference>
<proteinExistence type="predicted"/>
<dbReference type="SUPFAM" id="SSF53098">
    <property type="entry name" value="Ribonuclease H-like"/>
    <property type="match status" value="1"/>
</dbReference>
<protein>
    <recommendedName>
        <fullName evidence="1">Integrase catalytic domain-containing protein</fullName>
    </recommendedName>
</protein>
<evidence type="ECO:0000259" key="1">
    <source>
        <dbReference type="PROSITE" id="PS50994"/>
    </source>
</evidence>
<evidence type="ECO:0000313" key="3">
    <source>
        <dbReference type="Proteomes" id="UP000069940"/>
    </source>
</evidence>
<dbReference type="Pfam" id="PF00665">
    <property type="entry name" value="rve"/>
    <property type="match status" value="1"/>
</dbReference>
<dbReference type="Gene3D" id="3.30.420.10">
    <property type="entry name" value="Ribonuclease H-like superfamily/Ribonuclease H"/>
    <property type="match status" value="1"/>
</dbReference>
<accession>A0ABM2A1P3</accession>
<dbReference type="InterPro" id="IPR036397">
    <property type="entry name" value="RNaseH_sf"/>
</dbReference>
<feature type="domain" description="Integrase catalytic" evidence="1">
    <location>
        <begin position="1"/>
        <end position="186"/>
    </location>
</feature>
<dbReference type="Proteomes" id="UP000069940">
    <property type="component" value="Unassembled WGS sequence"/>
</dbReference>
<reference evidence="3" key="1">
    <citation type="journal article" date="2015" name="Proc. Natl. Acad. Sci. U.S.A.">
        <title>Genome sequence of the Asian Tiger mosquito, Aedes albopictus, reveals insights into its biology, genetics, and evolution.</title>
        <authorList>
            <person name="Chen X.G."/>
            <person name="Jiang X."/>
            <person name="Gu J."/>
            <person name="Xu M."/>
            <person name="Wu Y."/>
            <person name="Deng Y."/>
            <person name="Zhang C."/>
            <person name="Bonizzoni M."/>
            <person name="Dermauw W."/>
            <person name="Vontas J."/>
            <person name="Armbruster P."/>
            <person name="Huang X."/>
            <person name="Yang Y."/>
            <person name="Zhang H."/>
            <person name="He W."/>
            <person name="Peng H."/>
            <person name="Liu Y."/>
            <person name="Wu K."/>
            <person name="Chen J."/>
            <person name="Lirakis M."/>
            <person name="Topalis P."/>
            <person name="Van Leeuwen T."/>
            <person name="Hall A.B."/>
            <person name="Jiang X."/>
            <person name="Thorpe C."/>
            <person name="Mueller R.L."/>
            <person name="Sun C."/>
            <person name="Waterhouse R.M."/>
            <person name="Yan G."/>
            <person name="Tu Z.J."/>
            <person name="Fang X."/>
            <person name="James A.A."/>
        </authorList>
    </citation>
    <scope>NUCLEOTIDE SEQUENCE [LARGE SCALE GENOMIC DNA]</scope>
    <source>
        <strain evidence="3">Foshan</strain>
    </source>
</reference>
<reference evidence="2" key="2">
    <citation type="submission" date="2025-05" db="UniProtKB">
        <authorList>
            <consortium name="EnsemblMetazoa"/>
        </authorList>
    </citation>
    <scope>IDENTIFICATION</scope>
    <source>
        <strain evidence="2">Foshan</strain>
    </source>
</reference>
<dbReference type="PANTHER" id="PTHR47331:SF1">
    <property type="entry name" value="GAG-LIKE PROTEIN"/>
    <property type="match status" value="1"/>
</dbReference>